<dbReference type="PIRSF" id="PIRSF000350">
    <property type="entry name" value="Mercury_reductase_MerA"/>
    <property type="match status" value="1"/>
</dbReference>
<feature type="domain" description="FAD/NAD(P)-binding" evidence="14">
    <location>
        <begin position="7"/>
        <end position="322"/>
    </location>
</feature>
<proteinExistence type="inferred from homology"/>
<feature type="disulfide bond" description="Redox-active" evidence="11">
    <location>
        <begin position="43"/>
        <end position="48"/>
    </location>
</feature>
<feature type="binding site" evidence="10">
    <location>
        <position position="266"/>
    </location>
    <ligand>
        <name>NAD(+)</name>
        <dbReference type="ChEBI" id="CHEBI:57540"/>
    </ligand>
</feature>
<evidence type="ECO:0000313" key="15">
    <source>
        <dbReference type="EMBL" id="RBP48900.1"/>
    </source>
</evidence>
<evidence type="ECO:0000256" key="7">
    <source>
        <dbReference type="ARBA" id="ARBA00023157"/>
    </source>
</evidence>
<dbReference type="Pfam" id="PF02852">
    <property type="entry name" value="Pyr_redox_dim"/>
    <property type="match status" value="1"/>
</dbReference>
<dbReference type="SUPFAM" id="SSF55424">
    <property type="entry name" value="FAD/NAD-linked reductases, dimerisation (C-terminal) domain"/>
    <property type="match status" value="1"/>
</dbReference>
<dbReference type="InterPro" id="IPR006258">
    <property type="entry name" value="Lipoamide_DH"/>
</dbReference>
<keyword evidence="10" id="KW-0547">Nucleotide-binding</keyword>
<dbReference type="EMBL" id="QNRT01000005">
    <property type="protein sequence ID" value="RBP48900.1"/>
    <property type="molecule type" value="Genomic_DNA"/>
</dbReference>
<comment type="cofactor">
    <cofactor evidence="10 12">
        <name>FAD</name>
        <dbReference type="ChEBI" id="CHEBI:57692"/>
    </cofactor>
    <text evidence="10 12">Binds 1 FAD per subunit.</text>
</comment>
<evidence type="ECO:0000256" key="9">
    <source>
        <dbReference type="ARBA" id="ARBA00049187"/>
    </source>
</evidence>
<evidence type="ECO:0000313" key="16">
    <source>
        <dbReference type="Proteomes" id="UP000253083"/>
    </source>
</evidence>
<accession>A0A395JM85</accession>
<dbReference type="EC" id="1.8.1.4" evidence="2 12"/>
<dbReference type="AlphaFoldDB" id="A0A395JM85"/>
<comment type="catalytic activity">
    <reaction evidence="9 12">
        <text>N(6)-[(R)-dihydrolipoyl]-L-lysyl-[protein] + NAD(+) = N(6)-[(R)-lipoyl]-L-lysyl-[protein] + NADH + H(+)</text>
        <dbReference type="Rhea" id="RHEA:15045"/>
        <dbReference type="Rhea" id="RHEA-COMP:10474"/>
        <dbReference type="Rhea" id="RHEA-COMP:10475"/>
        <dbReference type="ChEBI" id="CHEBI:15378"/>
        <dbReference type="ChEBI" id="CHEBI:57540"/>
        <dbReference type="ChEBI" id="CHEBI:57945"/>
        <dbReference type="ChEBI" id="CHEBI:83099"/>
        <dbReference type="ChEBI" id="CHEBI:83100"/>
        <dbReference type="EC" id="1.8.1.4"/>
    </reaction>
</comment>
<dbReference type="PRINTS" id="PR00368">
    <property type="entry name" value="FADPNR"/>
</dbReference>
<dbReference type="InterPro" id="IPR016156">
    <property type="entry name" value="FAD/NAD-linked_Rdtase_dimer_sf"/>
</dbReference>
<dbReference type="InterPro" id="IPR036188">
    <property type="entry name" value="FAD/NAD-bd_sf"/>
</dbReference>
<evidence type="ECO:0000256" key="5">
    <source>
        <dbReference type="ARBA" id="ARBA00022857"/>
    </source>
</evidence>
<dbReference type="PANTHER" id="PTHR43014">
    <property type="entry name" value="MERCURIC REDUCTASE"/>
    <property type="match status" value="1"/>
</dbReference>
<dbReference type="InParanoid" id="A0A395JM85"/>
<dbReference type="InterPro" id="IPR001100">
    <property type="entry name" value="Pyr_nuc-diS_OxRdtase"/>
</dbReference>
<evidence type="ECO:0000256" key="6">
    <source>
        <dbReference type="ARBA" id="ARBA00023002"/>
    </source>
</evidence>
<keyword evidence="16" id="KW-1185">Reference proteome</keyword>
<dbReference type="PROSITE" id="PS00076">
    <property type="entry name" value="PYRIDINE_REDOX_1"/>
    <property type="match status" value="1"/>
</dbReference>
<sequence>MAKYDANLVVIGAGSGGLVSAYIAAAVKAKVFLVERHKMGGDCLNTGCVPSKAILRSAKVASMMRRAEEFGLESVEVKPIFKRVMQRVHNVIAEIEPHDSVERYTELGVDCVSGEAEIVDPHTVKVGDRTITTKSIVIAAGASPFVPPIPGIDQIDYLTSDNVWQLEDLPKRLVVLGGGPIGCELSQAFAKLGSEVTIVEMADQLMGREDPDVVEIIEKNFGADGIQVLTKHKAVRFSHEGEKVLHCESDDGPVDIPFDQVLVAVGRKANTAGMNLEKLGIKLNKNGTIETDEYLRTAVPNIFACGDIAGPYQFTHTASHQAWYVAVNALFGFVKKFKVDYRVIPWATFTAPEVARVGLSEGDAKKQNIAYEVTRYGIDDLDRAIADGEAHGFVKIITPKGKDKILGVTIVGPHAGELIAEYVLAMKHNLGLNKILGTIHLYPSFSEANKYVAGNWKRAHQPHTLLKWVEKFHNWRRR</sequence>
<evidence type="ECO:0000256" key="1">
    <source>
        <dbReference type="ARBA" id="ARBA00007532"/>
    </source>
</evidence>
<evidence type="ECO:0000256" key="11">
    <source>
        <dbReference type="PIRSR" id="PIRSR000350-4"/>
    </source>
</evidence>
<feature type="binding site" evidence="10">
    <location>
        <position position="307"/>
    </location>
    <ligand>
        <name>FAD</name>
        <dbReference type="ChEBI" id="CHEBI:57692"/>
    </ligand>
</feature>
<evidence type="ECO:0000256" key="4">
    <source>
        <dbReference type="ARBA" id="ARBA00022827"/>
    </source>
</evidence>
<comment type="caution">
    <text evidence="15">The sequence shown here is derived from an EMBL/GenBank/DDBJ whole genome shotgun (WGS) entry which is preliminary data.</text>
</comment>
<protein>
    <recommendedName>
        <fullName evidence="2 12">Dihydrolipoyl dehydrogenase</fullName>
        <ecNumber evidence="2 12">1.8.1.4</ecNumber>
    </recommendedName>
</protein>
<evidence type="ECO:0000256" key="10">
    <source>
        <dbReference type="PIRSR" id="PIRSR000350-3"/>
    </source>
</evidence>
<organism evidence="15 16">
    <name type="scientific">Arenicella xantha</name>
    <dbReference type="NCBI Taxonomy" id="644221"/>
    <lineage>
        <taxon>Bacteria</taxon>
        <taxon>Pseudomonadati</taxon>
        <taxon>Pseudomonadota</taxon>
        <taxon>Gammaproteobacteria</taxon>
        <taxon>Arenicellales</taxon>
        <taxon>Arenicellaceae</taxon>
        <taxon>Arenicella</taxon>
    </lineage>
</organism>
<evidence type="ECO:0000259" key="13">
    <source>
        <dbReference type="Pfam" id="PF02852"/>
    </source>
</evidence>
<evidence type="ECO:0000256" key="12">
    <source>
        <dbReference type="RuleBase" id="RU003692"/>
    </source>
</evidence>
<keyword evidence="4 10" id="KW-0274">FAD</keyword>
<evidence type="ECO:0000256" key="2">
    <source>
        <dbReference type="ARBA" id="ARBA00012608"/>
    </source>
</evidence>
<feature type="binding site" evidence="10">
    <location>
        <begin position="177"/>
        <end position="184"/>
    </location>
    <ligand>
        <name>NAD(+)</name>
        <dbReference type="ChEBI" id="CHEBI:57540"/>
    </ligand>
</feature>
<gene>
    <name evidence="15" type="ORF">DFR28_105239</name>
</gene>
<keyword evidence="8 12" id="KW-0676">Redox-active center</keyword>
<dbReference type="InterPro" id="IPR012999">
    <property type="entry name" value="Pyr_OxRdtase_I_AS"/>
</dbReference>
<keyword evidence="7" id="KW-1015">Disulfide bond</keyword>
<dbReference type="InterPro" id="IPR023753">
    <property type="entry name" value="FAD/NAD-binding_dom"/>
</dbReference>
<dbReference type="NCBIfam" id="TIGR01350">
    <property type="entry name" value="lipoamide_DH"/>
    <property type="match status" value="1"/>
</dbReference>
<dbReference type="FunFam" id="3.30.390.30:FF:000001">
    <property type="entry name" value="Dihydrolipoyl dehydrogenase"/>
    <property type="match status" value="1"/>
</dbReference>
<dbReference type="SUPFAM" id="SSF51905">
    <property type="entry name" value="FAD/NAD(P)-binding domain"/>
    <property type="match status" value="1"/>
</dbReference>
<feature type="domain" description="Pyridine nucleotide-disulphide oxidoreductase dimerisation" evidence="13">
    <location>
        <begin position="344"/>
        <end position="450"/>
    </location>
</feature>
<dbReference type="Gene3D" id="3.30.390.30">
    <property type="match status" value="1"/>
</dbReference>
<dbReference type="InterPro" id="IPR004099">
    <property type="entry name" value="Pyr_nucl-diS_OxRdtase_dimer"/>
</dbReference>
<dbReference type="GO" id="GO:0050660">
    <property type="term" value="F:flavin adenine dinucleotide binding"/>
    <property type="evidence" value="ECO:0007669"/>
    <property type="project" value="InterPro"/>
</dbReference>
<feature type="binding site" evidence="10">
    <location>
        <position position="52"/>
    </location>
    <ligand>
        <name>FAD</name>
        <dbReference type="ChEBI" id="CHEBI:57692"/>
    </ligand>
</feature>
<keyword evidence="3 12" id="KW-0285">Flavoprotein</keyword>
<keyword evidence="6 12" id="KW-0560">Oxidoreductase</keyword>
<evidence type="ECO:0000256" key="8">
    <source>
        <dbReference type="ARBA" id="ARBA00023284"/>
    </source>
</evidence>
<dbReference type="GO" id="GO:0004148">
    <property type="term" value="F:dihydrolipoyl dehydrogenase (NADH) activity"/>
    <property type="evidence" value="ECO:0007669"/>
    <property type="project" value="UniProtKB-EC"/>
</dbReference>
<dbReference type="Gene3D" id="3.50.50.60">
    <property type="entry name" value="FAD/NAD(P)-binding domain"/>
    <property type="match status" value="2"/>
</dbReference>
<comment type="miscellaneous">
    <text evidence="12">The active site is a redox-active disulfide bond.</text>
</comment>
<dbReference type="Proteomes" id="UP000253083">
    <property type="component" value="Unassembled WGS sequence"/>
</dbReference>
<dbReference type="GO" id="GO:0003955">
    <property type="term" value="F:NAD(P)H dehydrogenase (quinone) activity"/>
    <property type="evidence" value="ECO:0007669"/>
    <property type="project" value="TreeGrafter"/>
</dbReference>
<keyword evidence="10 12" id="KW-0520">NAD</keyword>
<comment type="similarity">
    <text evidence="1 12">Belongs to the class-I pyridine nucleotide-disulfide oxidoreductase family.</text>
</comment>
<feature type="binding site" evidence="10">
    <location>
        <position position="200"/>
    </location>
    <ligand>
        <name>NAD(+)</name>
        <dbReference type="ChEBI" id="CHEBI:57540"/>
    </ligand>
</feature>
<reference evidence="15 16" key="1">
    <citation type="submission" date="2018-06" db="EMBL/GenBank/DDBJ databases">
        <title>Genomic Encyclopedia of Type Strains, Phase IV (KMG-IV): sequencing the most valuable type-strain genomes for metagenomic binning, comparative biology and taxonomic classification.</title>
        <authorList>
            <person name="Goeker M."/>
        </authorList>
    </citation>
    <scope>NUCLEOTIDE SEQUENCE [LARGE SCALE GENOMIC DNA]</scope>
    <source>
        <strain evidence="15 16">DSM 24032</strain>
    </source>
</reference>
<dbReference type="Pfam" id="PF07992">
    <property type="entry name" value="Pyr_redox_2"/>
    <property type="match status" value="1"/>
</dbReference>
<name>A0A395JM85_9GAMM</name>
<evidence type="ECO:0000259" key="14">
    <source>
        <dbReference type="Pfam" id="PF07992"/>
    </source>
</evidence>
<keyword evidence="5" id="KW-0521">NADP</keyword>
<evidence type="ECO:0000256" key="3">
    <source>
        <dbReference type="ARBA" id="ARBA00022630"/>
    </source>
</evidence>
<dbReference type="PRINTS" id="PR00411">
    <property type="entry name" value="PNDRDTASEI"/>
</dbReference>
<dbReference type="PANTHER" id="PTHR43014:SF2">
    <property type="entry name" value="MERCURIC REDUCTASE"/>
    <property type="match status" value="1"/>
</dbReference>